<keyword evidence="2" id="KW-1185">Reference proteome</keyword>
<dbReference type="Proteomes" id="UP000037510">
    <property type="component" value="Unassembled WGS sequence"/>
</dbReference>
<sequence>MVITGWLKAPFADHDQQLHQTTSKIVFRWIRSSAEGTVVEAENLFKLYCKFVEKPRGPNSNLFNGFSPYLKRLTNRIPKLKFTSQPMRSNFLPLLPGVVNHVKFSVKVRLGLVTLFLWIRGKFGVLKSFLIHSPGLLTGEQESKVGIHITTYVK</sequence>
<dbReference type="EMBL" id="JTDY01001544">
    <property type="protein sequence ID" value="KOB73585.1"/>
    <property type="molecule type" value="Genomic_DNA"/>
</dbReference>
<evidence type="ECO:0000313" key="1">
    <source>
        <dbReference type="EMBL" id="KOB73585.1"/>
    </source>
</evidence>
<reference evidence="1 2" key="1">
    <citation type="journal article" date="2015" name="Genome Biol. Evol.">
        <title>The genome of winter moth (Operophtera brumata) provides a genomic perspective on sexual dimorphism and phenology.</title>
        <authorList>
            <person name="Derks M.F."/>
            <person name="Smit S."/>
            <person name="Salis L."/>
            <person name="Schijlen E."/>
            <person name="Bossers A."/>
            <person name="Mateman C."/>
            <person name="Pijl A.S."/>
            <person name="de Ridder D."/>
            <person name="Groenen M.A."/>
            <person name="Visser M.E."/>
            <person name="Megens H.J."/>
        </authorList>
    </citation>
    <scope>NUCLEOTIDE SEQUENCE [LARGE SCALE GENOMIC DNA]</scope>
    <source>
        <strain evidence="1">WM2013NL</strain>
        <tissue evidence="1">Head and thorax</tissue>
    </source>
</reference>
<protein>
    <submittedName>
        <fullName evidence="1">Uncharacterized protein</fullName>
    </submittedName>
</protein>
<comment type="caution">
    <text evidence="1">The sequence shown here is derived from an EMBL/GenBank/DDBJ whole genome shotgun (WGS) entry which is preliminary data.</text>
</comment>
<proteinExistence type="predicted"/>
<organism evidence="1 2">
    <name type="scientific">Operophtera brumata</name>
    <name type="common">Winter moth</name>
    <name type="synonym">Phalaena brumata</name>
    <dbReference type="NCBI Taxonomy" id="104452"/>
    <lineage>
        <taxon>Eukaryota</taxon>
        <taxon>Metazoa</taxon>
        <taxon>Ecdysozoa</taxon>
        <taxon>Arthropoda</taxon>
        <taxon>Hexapoda</taxon>
        <taxon>Insecta</taxon>
        <taxon>Pterygota</taxon>
        <taxon>Neoptera</taxon>
        <taxon>Endopterygota</taxon>
        <taxon>Lepidoptera</taxon>
        <taxon>Glossata</taxon>
        <taxon>Ditrysia</taxon>
        <taxon>Geometroidea</taxon>
        <taxon>Geometridae</taxon>
        <taxon>Larentiinae</taxon>
        <taxon>Operophtera</taxon>
    </lineage>
</organism>
<evidence type="ECO:0000313" key="2">
    <source>
        <dbReference type="Proteomes" id="UP000037510"/>
    </source>
</evidence>
<accession>A0A0L7LDV2</accession>
<gene>
    <name evidence="1" type="ORF">OBRU01_10943</name>
</gene>
<dbReference type="AlphaFoldDB" id="A0A0L7LDV2"/>
<name>A0A0L7LDV2_OPEBR</name>